<keyword evidence="2" id="KW-1185">Reference proteome</keyword>
<gene>
    <name evidence="1" type="ORF">HDG40_007078</name>
</gene>
<name>A0A6I1PXT9_PARAM</name>
<sequence length="167" mass="18420">MNLITGIESTDLFGGEVPAGVLQLIERTRRGSDDDVAAALWTAILSYPRCLPPYYLLYKFHANRGELGEAHRVATRALAVAAWEASISGDWCAVQPGDADFSIPGPPRFWLFTLKALAFISVRRGERALALKLIAKLRWLDPIDCIGFEVVEALLAQSEHGNRKLTN</sequence>
<dbReference type="OrthoDB" id="8563376at2"/>
<dbReference type="Proteomes" id="UP000592780">
    <property type="component" value="Unassembled WGS sequence"/>
</dbReference>
<protein>
    <recommendedName>
        <fullName evidence="3">Tetratricopeptide repeat protein</fullName>
    </recommendedName>
</protein>
<proteinExistence type="predicted"/>
<organism evidence="1 2">
    <name type="scientific">Paraburkholderia atlantica</name>
    <dbReference type="NCBI Taxonomy" id="2654982"/>
    <lineage>
        <taxon>Bacteria</taxon>
        <taxon>Pseudomonadati</taxon>
        <taxon>Pseudomonadota</taxon>
        <taxon>Betaproteobacteria</taxon>
        <taxon>Burkholderiales</taxon>
        <taxon>Burkholderiaceae</taxon>
        <taxon>Paraburkholderia</taxon>
    </lineage>
</organism>
<evidence type="ECO:0008006" key="3">
    <source>
        <dbReference type="Google" id="ProtNLM"/>
    </source>
</evidence>
<accession>A0A6I1PXT9</accession>
<evidence type="ECO:0000313" key="2">
    <source>
        <dbReference type="Proteomes" id="UP000592780"/>
    </source>
</evidence>
<dbReference type="RefSeq" id="WP_026228606.1">
    <property type="nucleotide sequence ID" value="NZ_JACHDD010000016.1"/>
</dbReference>
<dbReference type="AlphaFoldDB" id="A0A6I1PXT9"/>
<dbReference type="EMBL" id="JACHDD010000016">
    <property type="protein sequence ID" value="MBB5428883.1"/>
    <property type="molecule type" value="Genomic_DNA"/>
</dbReference>
<reference evidence="1 2" key="1">
    <citation type="submission" date="2020-08" db="EMBL/GenBank/DDBJ databases">
        <title>Genomic Encyclopedia of Type Strains, Phase IV (KMG-V): Genome sequencing to study the core and pangenomes of soil and plant-associated prokaryotes.</title>
        <authorList>
            <person name="Whitman W."/>
        </authorList>
    </citation>
    <scope>NUCLEOTIDE SEQUENCE [LARGE SCALE GENOMIC DNA]</scope>
    <source>
        <strain evidence="1 2">JPY158</strain>
    </source>
</reference>
<evidence type="ECO:0000313" key="1">
    <source>
        <dbReference type="EMBL" id="MBB5428883.1"/>
    </source>
</evidence>
<comment type="caution">
    <text evidence="1">The sequence shown here is derived from an EMBL/GenBank/DDBJ whole genome shotgun (WGS) entry which is preliminary data.</text>
</comment>